<reference evidence="2" key="1">
    <citation type="submission" date="2021-12" db="EMBL/GenBank/DDBJ databases">
        <authorList>
            <person name="Zaccaron A."/>
            <person name="Stergiopoulos I."/>
        </authorList>
    </citation>
    <scope>NUCLEOTIDE SEQUENCE</scope>
    <source>
        <strain evidence="2">Race5_Kim</strain>
    </source>
</reference>
<keyword evidence="3" id="KW-1185">Reference proteome</keyword>
<organism evidence="2 3">
    <name type="scientific">Passalora fulva</name>
    <name type="common">Tomato leaf mold</name>
    <name type="synonym">Cladosporium fulvum</name>
    <dbReference type="NCBI Taxonomy" id="5499"/>
    <lineage>
        <taxon>Eukaryota</taxon>
        <taxon>Fungi</taxon>
        <taxon>Dikarya</taxon>
        <taxon>Ascomycota</taxon>
        <taxon>Pezizomycotina</taxon>
        <taxon>Dothideomycetes</taxon>
        <taxon>Dothideomycetidae</taxon>
        <taxon>Mycosphaerellales</taxon>
        <taxon>Mycosphaerellaceae</taxon>
        <taxon>Fulvia</taxon>
    </lineage>
</organism>
<dbReference type="SMART" id="SM00225">
    <property type="entry name" value="BTB"/>
    <property type="match status" value="1"/>
</dbReference>
<dbReference type="SUPFAM" id="SSF54695">
    <property type="entry name" value="POZ domain"/>
    <property type="match status" value="1"/>
</dbReference>
<dbReference type="Proteomes" id="UP000756132">
    <property type="component" value="Chromosome 2"/>
</dbReference>
<reference evidence="2" key="2">
    <citation type="journal article" date="2022" name="Microb. Genom.">
        <title>A chromosome-scale genome assembly of the tomato pathogen Cladosporium fulvum reveals a compartmentalized genome architecture and the presence of a dispensable chromosome.</title>
        <authorList>
            <person name="Zaccaron A.Z."/>
            <person name="Chen L.H."/>
            <person name="Samaras A."/>
            <person name="Stergiopoulos I."/>
        </authorList>
    </citation>
    <scope>NUCLEOTIDE SEQUENCE</scope>
    <source>
        <strain evidence="2">Race5_Kim</strain>
    </source>
</reference>
<dbReference type="InterPro" id="IPR000210">
    <property type="entry name" value="BTB/POZ_dom"/>
</dbReference>
<name>A0A9Q8P5K6_PASFU</name>
<dbReference type="GeneID" id="71982227"/>
<protein>
    <recommendedName>
        <fullName evidence="1">BTB domain-containing protein</fullName>
    </recommendedName>
</protein>
<accession>A0A9Q8P5K6</accession>
<dbReference type="AlphaFoldDB" id="A0A9Q8P5K6"/>
<proteinExistence type="predicted"/>
<dbReference type="Gene3D" id="3.30.710.10">
    <property type="entry name" value="Potassium Channel Kv1.1, Chain A"/>
    <property type="match status" value="1"/>
</dbReference>
<feature type="domain" description="BTB" evidence="1">
    <location>
        <begin position="18"/>
        <end position="82"/>
    </location>
</feature>
<evidence type="ECO:0000313" key="3">
    <source>
        <dbReference type="Proteomes" id="UP000756132"/>
    </source>
</evidence>
<sequence>MSLLAEATTNADIYSKPRDLIINCGNTCFHVNRAVVCAKSSVLGTLCGEEAPHTMITIPPVDADSFEAILYYIYTGDYELEGEGAGDIGKYLTLSTMGQAAEDAVRRFADTPFAVATTPLEDLYKHAYIFALGDHYQINSLKLKATEKFQAARKQHHSISPTDFLEIASTILTSHGLDLQLLRTELIAMMTDNLHLAQDEDFVKAVSTHPVFQPFIAPLISALAARSALPAANSNAQTLDSPRDDAQLDALISSHEEQVAALRSSHKAATEALTRSHEAQLIHLARAHDDAMEETRLSHHHTRQATIKEYEYDISDMAKKHTTDMQILRASFPTRKKVGEDMNRLARQIEACRHCGKRPFVYRIEWQSIGFLARCTQCGTKHGL</sequence>
<evidence type="ECO:0000259" key="1">
    <source>
        <dbReference type="PROSITE" id="PS50097"/>
    </source>
</evidence>
<dbReference type="KEGG" id="ffu:CLAFUR5_02349"/>
<gene>
    <name evidence="2" type="ORF">CLAFUR5_02349</name>
</gene>
<dbReference type="PANTHER" id="PTHR47843">
    <property type="entry name" value="BTB DOMAIN-CONTAINING PROTEIN-RELATED"/>
    <property type="match status" value="1"/>
</dbReference>
<dbReference type="PROSITE" id="PS50097">
    <property type="entry name" value="BTB"/>
    <property type="match status" value="1"/>
</dbReference>
<dbReference type="OrthoDB" id="6359816at2759"/>
<dbReference type="Pfam" id="PF00651">
    <property type="entry name" value="BTB"/>
    <property type="match status" value="1"/>
</dbReference>
<dbReference type="PANTHER" id="PTHR47843:SF5">
    <property type="entry name" value="BTB_POZ DOMAIN PROTEIN"/>
    <property type="match status" value="1"/>
</dbReference>
<dbReference type="EMBL" id="CP090164">
    <property type="protein sequence ID" value="UJO13862.1"/>
    <property type="molecule type" value="Genomic_DNA"/>
</dbReference>
<dbReference type="InterPro" id="IPR011333">
    <property type="entry name" value="SKP1/BTB/POZ_sf"/>
</dbReference>
<dbReference type="RefSeq" id="XP_047758228.1">
    <property type="nucleotide sequence ID" value="XM_047901497.1"/>
</dbReference>
<dbReference type="CDD" id="cd18186">
    <property type="entry name" value="BTB_POZ_ZBTB_KLHL-like"/>
    <property type="match status" value="1"/>
</dbReference>
<evidence type="ECO:0000313" key="2">
    <source>
        <dbReference type="EMBL" id="UJO13862.1"/>
    </source>
</evidence>